<dbReference type="Pfam" id="PF00069">
    <property type="entry name" value="Pkinase"/>
    <property type="match status" value="1"/>
</dbReference>
<feature type="domain" description="Protein kinase" evidence="7">
    <location>
        <begin position="450"/>
        <end position="727"/>
    </location>
</feature>
<keyword evidence="4 5" id="KW-0067">ATP-binding</keyword>
<proteinExistence type="predicted"/>
<dbReference type="SUPFAM" id="SSF52402">
    <property type="entry name" value="Adenine nucleotide alpha hydrolases-like"/>
    <property type="match status" value="1"/>
</dbReference>
<dbReference type="InterPro" id="IPR017441">
    <property type="entry name" value="Protein_kinase_ATP_BS"/>
</dbReference>
<dbReference type="PANTHER" id="PTHR47987:SF2">
    <property type="entry name" value="PROTEIN KINASE DOMAIN-CONTAINING PROTEIN"/>
    <property type="match status" value="1"/>
</dbReference>
<dbReference type="PROSITE" id="PS00108">
    <property type="entry name" value="PROTEIN_KINASE_ST"/>
    <property type="match status" value="1"/>
</dbReference>
<evidence type="ECO:0000313" key="8">
    <source>
        <dbReference type="EMBL" id="KAH7524565.1"/>
    </source>
</evidence>
<reference evidence="8" key="1">
    <citation type="journal article" date="2021" name="Front. Plant Sci.">
        <title>Chromosome-Scale Genome Assembly for Chinese Sour Jujube and Insights Into Its Genome Evolution and Domestication Signature.</title>
        <authorList>
            <person name="Shen L.-Y."/>
            <person name="Luo H."/>
            <person name="Wang X.-L."/>
            <person name="Wang X.-M."/>
            <person name="Qiu X.-J."/>
            <person name="Liu H."/>
            <person name="Zhou S.-S."/>
            <person name="Jia K.-H."/>
            <person name="Nie S."/>
            <person name="Bao Y.-T."/>
            <person name="Zhang R.-G."/>
            <person name="Yun Q.-Z."/>
            <person name="Chai Y.-H."/>
            <person name="Lu J.-Y."/>
            <person name="Li Y."/>
            <person name="Zhao S.-W."/>
            <person name="Mao J.-F."/>
            <person name="Jia S.-G."/>
            <person name="Mao Y.-M."/>
        </authorList>
    </citation>
    <scope>NUCLEOTIDE SEQUENCE</scope>
    <source>
        <strain evidence="8">AT0</strain>
        <tissue evidence="8">Leaf</tissue>
    </source>
</reference>
<dbReference type="InterPro" id="IPR014729">
    <property type="entry name" value="Rossmann-like_a/b/a_fold"/>
</dbReference>
<evidence type="ECO:0000256" key="5">
    <source>
        <dbReference type="PROSITE-ProRule" id="PRU10141"/>
    </source>
</evidence>
<dbReference type="InterPro" id="IPR006016">
    <property type="entry name" value="UspA"/>
</dbReference>
<organism evidence="8 9">
    <name type="scientific">Ziziphus jujuba var. spinosa</name>
    <dbReference type="NCBI Taxonomy" id="714518"/>
    <lineage>
        <taxon>Eukaryota</taxon>
        <taxon>Viridiplantae</taxon>
        <taxon>Streptophyta</taxon>
        <taxon>Embryophyta</taxon>
        <taxon>Tracheophyta</taxon>
        <taxon>Spermatophyta</taxon>
        <taxon>Magnoliopsida</taxon>
        <taxon>eudicotyledons</taxon>
        <taxon>Gunneridae</taxon>
        <taxon>Pentapetalae</taxon>
        <taxon>rosids</taxon>
        <taxon>fabids</taxon>
        <taxon>Rosales</taxon>
        <taxon>Rhamnaceae</taxon>
        <taxon>Paliureae</taxon>
        <taxon>Ziziphus</taxon>
    </lineage>
</organism>
<feature type="binding site" evidence="5">
    <location>
        <position position="478"/>
    </location>
    <ligand>
        <name>ATP</name>
        <dbReference type="ChEBI" id="CHEBI:30616"/>
    </ligand>
</feature>
<dbReference type="PROSITE" id="PS50011">
    <property type="entry name" value="PROTEIN_KINASE_DOM"/>
    <property type="match status" value="1"/>
</dbReference>
<evidence type="ECO:0000259" key="7">
    <source>
        <dbReference type="PROSITE" id="PS50011"/>
    </source>
</evidence>
<accession>A0A978V9I0</accession>
<evidence type="ECO:0000256" key="6">
    <source>
        <dbReference type="SAM" id="MobiDB-lite"/>
    </source>
</evidence>
<dbReference type="InterPro" id="IPR000719">
    <property type="entry name" value="Prot_kinase_dom"/>
</dbReference>
<dbReference type="FunFam" id="3.30.200.20:FF:000268">
    <property type="entry name" value="probable receptor-like serine/threonine-protein kinase At5g57670"/>
    <property type="match status" value="1"/>
</dbReference>
<feature type="region of interest" description="Disordered" evidence="6">
    <location>
        <begin position="280"/>
        <end position="303"/>
    </location>
</feature>
<evidence type="ECO:0000256" key="4">
    <source>
        <dbReference type="ARBA" id="ARBA00022840"/>
    </source>
</evidence>
<evidence type="ECO:0000256" key="2">
    <source>
        <dbReference type="ARBA" id="ARBA00022741"/>
    </source>
</evidence>
<dbReference type="Pfam" id="PF00582">
    <property type="entry name" value="Usp"/>
    <property type="match status" value="1"/>
</dbReference>
<dbReference type="Gene3D" id="3.40.50.620">
    <property type="entry name" value="HUPs"/>
    <property type="match status" value="1"/>
</dbReference>
<dbReference type="FunFam" id="3.40.50.620:FF:000177">
    <property type="entry name" value="probable receptor-like serine/threonine-protein kinase At5g57670"/>
    <property type="match status" value="1"/>
</dbReference>
<dbReference type="Gene3D" id="3.30.200.20">
    <property type="entry name" value="Phosphorylase Kinase, domain 1"/>
    <property type="match status" value="1"/>
</dbReference>
<dbReference type="EMBL" id="JAEACU010000006">
    <property type="protein sequence ID" value="KAH7524565.1"/>
    <property type="molecule type" value="Genomic_DNA"/>
</dbReference>
<sequence length="799" mass="88028">MLLQDGFGREAAKVESSGGRTVVVGVNLDSQSRELLTWALVKVAQPGDCVIALHILGKNEIVDRDGKSSLLSLVKAFDSVLAVYEGFCNLKQVDLKLKVCRGTSIKKILVREAKSYSATKVIVGTARNHNKIRSSTSVAKYCAKKLAKECGVLAVNNGKVVFKREGPSETSDHQQGFKIFTEIGALFCDFSLIMMWEFLVVSDVHAGNEDHRRNGLLAVFQRSLNNPSVEQNNGNANRVLKDNKNDDRNHQTLEQCLAKAVLESTVNVAKENCSICTPASSLPDKSCNQSAEESSSDGGEDKSMALVPVERVNTATGSISLLVRELPENRPGWPLLRSAVLPDRQDPERSMLRKIPVVQWAMQLPSRYPSSIPNLEQRQFTCGPAEERSSNINGESGAIVLVGTETVHSPPSSEHKSKNLPQELEGLHDKYSSTCRLFNYQDLLSATSNFLAENLIGKGGSSQVYRGCLPDGKELAVKLLRPSEDVIKEFVLEIEIITTLNHKNIISLLGFCFEDNNLLLVYDFLSRGSLEENLHGSKKDPLSFGWSERYKVAVGIAEALDYLHNGSAQPVIHRDVKSSNILLSDDFEPQLSDFGLAKWASTSSSHITCTDVAGTFGYLAPEYFMYGKVNNKIDVYAYGVVLLELLSGRKPISSEYPKGQESLVMWATPILNGGKVSELLDPCLGTNYDQDQLERMVLAATLCVRRAPRARPQMGLVLKLLLGDSEVTRWARLQVNNTSKDAVDDTVDDEACPRSNIQSHLNVALLDMEDDSLSMSSIEQSVSLEDYLQGRWSRSSSFD</sequence>
<dbReference type="SUPFAM" id="SSF56112">
    <property type="entry name" value="Protein kinase-like (PK-like)"/>
    <property type="match status" value="1"/>
</dbReference>
<keyword evidence="2 5" id="KW-0547">Nucleotide-binding</keyword>
<dbReference type="SMART" id="SM00220">
    <property type="entry name" value="S_TKc"/>
    <property type="match status" value="1"/>
</dbReference>
<keyword evidence="1" id="KW-0808">Transferase</keyword>
<dbReference type="PANTHER" id="PTHR47987">
    <property type="entry name" value="OS08G0249100 PROTEIN"/>
    <property type="match status" value="1"/>
</dbReference>
<dbReference type="AlphaFoldDB" id="A0A978V9I0"/>
<evidence type="ECO:0000256" key="3">
    <source>
        <dbReference type="ARBA" id="ARBA00022777"/>
    </source>
</evidence>
<dbReference type="Proteomes" id="UP000813462">
    <property type="component" value="Unassembled WGS sequence"/>
</dbReference>
<dbReference type="PROSITE" id="PS00107">
    <property type="entry name" value="PROTEIN_KINASE_ATP"/>
    <property type="match status" value="1"/>
</dbReference>
<dbReference type="InterPro" id="IPR046958">
    <property type="entry name" value="RBK1/2/STUNTED"/>
</dbReference>
<dbReference type="InterPro" id="IPR011009">
    <property type="entry name" value="Kinase-like_dom_sf"/>
</dbReference>
<dbReference type="GO" id="GO:0004672">
    <property type="term" value="F:protein kinase activity"/>
    <property type="evidence" value="ECO:0007669"/>
    <property type="project" value="InterPro"/>
</dbReference>
<gene>
    <name evidence="8" type="ORF">FEM48_Zijuj06G0133000</name>
</gene>
<protein>
    <recommendedName>
        <fullName evidence="7">Protein kinase domain-containing protein</fullName>
    </recommendedName>
</protein>
<dbReference type="GO" id="GO:0005524">
    <property type="term" value="F:ATP binding"/>
    <property type="evidence" value="ECO:0007669"/>
    <property type="project" value="UniProtKB-UniRule"/>
</dbReference>
<dbReference type="FunFam" id="1.10.510.10:FF:000284">
    <property type="entry name" value="Putative receptor-like serine/threonine-protein kinase"/>
    <property type="match status" value="1"/>
</dbReference>
<keyword evidence="3" id="KW-0418">Kinase</keyword>
<dbReference type="InterPro" id="IPR008271">
    <property type="entry name" value="Ser/Thr_kinase_AS"/>
</dbReference>
<evidence type="ECO:0000313" key="9">
    <source>
        <dbReference type="Proteomes" id="UP000813462"/>
    </source>
</evidence>
<dbReference type="Gene3D" id="1.10.510.10">
    <property type="entry name" value="Transferase(Phosphotransferase) domain 1"/>
    <property type="match status" value="1"/>
</dbReference>
<evidence type="ECO:0000256" key="1">
    <source>
        <dbReference type="ARBA" id="ARBA00022679"/>
    </source>
</evidence>
<comment type="caution">
    <text evidence="8">The sequence shown here is derived from an EMBL/GenBank/DDBJ whole genome shotgun (WGS) entry which is preliminary data.</text>
</comment>
<name>A0A978V9I0_ZIZJJ</name>